<keyword evidence="2" id="KW-0812">Transmembrane</keyword>
<feature type="region of interest" description="Disordered" evidence="1">
    <location>
        <begin position="133"/>
        <end position="163"/>
    </location>
</feature>
<dbReference type="VEuPathDB" id="CryptoDB:Vbra_2608"/>
<accession>A0A0G4G2Q5</accession>
<gene>
    <name evidence="3" type="ORF">Vbra_2608</name>
</gene>
<feature type="transmembrane region" description="Helical" evidence="2">
    <location>
        <begin position="31"/>
        <end position="54"/>
    </location>
</feature>
<organism evidence="3 4">
    <name type="scientific">Vitrella brassicaformis (strain CCMP3155)</name>
    <dbReference type="NCBI Taxonomy" id="1169540"/>
    <lineage>
        <taxon>Eukaryota</taxon>
        <taxon>Sar</taxon>
        <taxon>Alveolata</taxon>
        <taxon>Colpodellida</taxon>
        <taxon>Vitrellaceae</taxon>
        <taxon>Vitrella</taxon>
    </lineage>
</organism>
<name>A0A0G4G2Q5_VITBC</name>
<feature type="transmembrane region" description="Helical" evidence="2">
    <location>
        <begin position="6"/>
        <end position="24"/>
    </location>
</feature>
<dbReference type="InParanoid" id="A0A0G4G2Q5"/>
<keyword evidence="2" id="KW-1133">Transmembrane helix</keyword>
<feature type="transmembrane region" description="Helical" evidence="2">
    <location>
        <begin position="79"/>
        <end position="100"/>
    </location>
</feature>
<keyword evidence="2" id="KW-0472">Membrane</keyword>
<feature type="compositionally biased region" description="Basic and acidic residues" evidence="1">
    <location>
        <begin position="137"/>
        <end position="149"/>
    </location>
</feature>
<sequence>MVSLGTFGVALLFVGAVAGVLSLLGNDKLAIFIPFSYTGALIFFFVGIMVWGILTNGSRTEYPKCLDKDGERIVCPLDYSSIIAIVAILLTLISAILAFLPMISKMKAAFCLGVMIRCLICCGCELPDSYGPPTKEQVQDEQLRRKTDRQMGSNKGVDTGLGV</sequence>
<evidence type="ECO:0000256" key="1">
    <source>
        <dbReference type="SAM" id="MobiDB-lite"/>
    </source>
</evidence>
<dbReference type="EMBL" id="CDMY01000547">
    <property type="protein sequence ID" value="CEM21969.1"/>
    <property type="molecule type" value="Genomic_DNA"/>
</dbReference>
<evidence type="ECO:0000313" key="4">
    <source>
        <dbReference type="Proteomes" id="UP000041254"/>
    </source>
</evidence>
<evidence type="ECO:0000256" key="2">
    <source>
        <dbReference type="SAM" id="Phobius"/>
    </source>
</evidence>
<dbReference type="Proteomes" id="UP000041254">
    <property type="component" value="Unassembled WGS sequence"/>
</dbReference>
<protein>
    <submittedName>
        <fullName evidence="3">Uncharacterized protein</fullName>
    </submittedName>
</protein>
<keyword evidence="4" id="KW-1185">Reference proteome</keyword>
<evidence type="ECO:0000313" key="3">
    <source>
        <dbReference type="EMBL" id="CEM21969.1"/>
    </source>
</evidence>
<dbReference type="AlphaFoldDB" id="A0A0G4G2Q5"/>
<reference evidence="3 4" key="1">
    <citation type="submission" date="2014-11" db="EMBL/GenBank/DDBJ databases">
        <authorList>
            <person name="Zhu J."/>
            <person name="Qi W."/>
            <person name="Song R."/>
        </authorList>
    </citation>
    <scope>NUCLEOTIDE SEQUENCE [LARGE SCALE GENOMIC DNA]</scope>
</reference>
<proteinExistence type="predicted"/>